<sequence>TNMRLGKIPLVIGMPILVSQNFDVEGGIVNGSTGKLRKVRYSLNDEGQWVLRSCIVEISHSSDEALPNLSPHQVPIIEDSVEL</sequence>
<feature type="non-terminal residue" evidence="1">
    <location>
        <position position="1"/>
    </location>
</feature>
<dbReference type="EMBL" id="JABBWD010000013">
    <property type="protein sequence ID" value="KAG1779168.1"/>
    <property type="molecule type" value="Genomic_DNA"/>
</dbReference>
<reference evidence="1" key="1">
    <citation type="journal article" date="2020" name="New Phytol.">
        <title>Comparative genomics reveals dynamic genome evolution in host specialist ectomycorrhizal fungi.</title>
        <authorList>
            <person name="Lofgren L.A."/>
            <person name="Nguyen N.H."/>
            <person name="Vilgalys R."/>
            <person name="Ruytinx J."/>
            <person name="Liao H.L."/>
            <person name="Branco S."/>
            <person name="Kuo A."/>
            <person name="LaButti K."/>
            <person name="Lipzen A."/>
            <person name="Andreopoulos W."/>
            <person name="Pangilinan J."/>
            <person name="Riley R."/>
            <person name="Hundley H."/>
            <person name="Na H."/>
            <person name="Barry K."/>
            <person name="Grigoriev I.V."/>
            <person name="Stajich J.E."/>
            <person name="Kennedy P.G."/>
        </authorList>
    </citation>
    <scope>NUCLEOTIDE SEQUENCE</scope>
    <source>
        <strain evidence="1">DOB743</strain>
    </source>
</reference>
<dbReference type="OrthoDB" id="432234at2759"/>
<comment type="caution">
    <text evidence="1">The sequence shown here is derived from an EMBL/GenBank/DDBJ whole genome shotgun (WGS) entry which is preliminary data.</text>
</comment>
<gene>
    <name evidence="1" type="ORF">EV702DRAFT_954069</name>
</gene>
<evidence type="ECO:0000313" key="2">
    <source>
        <dbReference type="Proteomes" id="UP000714275"/>
    </source>
</evidence>
<keyword evidence="2" id="KW-1185">Reference proteome</keyword>
<dbReference type="Proteomes" id="UP000714275">
    <property type="component" value="Unassembled WGS sequence"/>
</dbReference>
<evidence type="ECO:0008006" key="3">
    <source>
        <dbReference type="Google" id="ProtNLM"/>
    </source>
</evidence>
<accession>A0A9P6ZYN8</accession>
<dbReference type="AlphaFoldDB" id="A0A9P6ZYN8"/>
<feature type="non-terminal residue" evidence="1">
    <location>
        <position position="83"/>
    </location>
</feature>
<name>A0A9P6ZYN8_9AGAM</name>
<proteinExistence type="predicted"/>
<evidence type="ECO:0000313" key="1">
    <source>
        <dbReference type="EMBL" id="KAG1779168.1"/>
    </source>
</evidence>
<protein>
    <recommendedName>
        <fullName evidence="3">ATP-dependent DNA helicase</fullName>
    </recommendedName>
</protein>
<organism evidence="1 2">
    <name type="scientific">Suillus placidus</name>
    <dbReference type="NCBI Taxonomy" id="48579"/>
    <lineage>
        <taxon>Eukaryota</taxon>
        <taxon>Fungi</taxon>
        <taxon>Dikarya</taxon>
        <taxon>Basidiomycota</taxon>
        <taxon>Agaricomycotina</taxon>
        <taxon>Agaricomycetes</taxon>
        <taxon>Agaricomycetidae</taxon>
        <taxon>Boletales</taxon>
        <taxon>Suillineae</taxon>
        <taxon>Suillaceae</taxon>
        <taxon>Suillus</taxon>
    </lineage>
</organism>